<evidence type="ECO:0000313" key="3">
    <source>
        <dbReference type="Proteomes" id="UP001595555"/>
    </source>
</evidence>
<keyword evidence="3" id="KW-1185">Reference proteome</keyword>
<gene>
    <name evidence="2" type="ORF">ACFODX_10715</name>
</gene>
<feature type="transmembrane region" description="Helical" evidence="1">
    <location>
        <begin position="93"/>
        <end position="113"/>
    </location>
</feature>
<organism evidence="2 3">
    <name type="scientific">Cellvibrio fontiphilus</name>
    <dbReference type="NCBI Taxonomy" id="1815559"/>
    <lineage>
        <taxon>Bacteria</taxon>
        <taxon>Pseudomonadati</taxon>
        <taxon>Pseudomonadota</taxon>
        <taxon>Gammaproteobacteria</taxon>
        <taxon>Cellvibrionales</taxon>
        <taxon>Cellvibrionaceae</taxon>
        <taxon>Cellvibrio</taxon>
    </lineage>
</organism>
<evidence type="ECO:0000313" key="2">
    <source>
        <dbReference type="EMBL" id="MFC3116030.1"/>
    </source>
</evidence>
<comment type="caution">
    <text evidence="2">The sequence shown here is derived from an EMBL/GenBank/DDBJ whole genome shotgun (WGS) entry which is preliminary data.</text>
</comment>
<name>A0ABV7FHA8_9GAMM</name>
<keyword evidence="1" id="KW-0472">Membrane</keyword>
<sequence>MNDNELKQHMNREDPFDNFLRQQLHSNYIDDNGFAAQVMASLPAQKPLKPWLEKALIALPVAIIAFLVLRHLPWRDLVQPVYAWFLLLDMTSLISIAIAIFFALVVAPVAWILNSDS</sequence>
<reference evidence="3" key="1">
    <citation type="journal article" date="2019" name="Int. J. Syst. Evol. Microbiol.">
        <title>The Global Catalogue of Microorganisms (GCM) 10K type strain sequencing project: providing services to taxonomists for standard genome sequencing and annotation.</title>
        <authorList>
            <consortium name="The Broad Institute Genomics Platform"/>
            <consortium name="The Broad Institute Genome Sequencing Center for Infectious Disease"/>
            <person name="Wu L."/>
            <person name="Ma J."/>
        </authorList>
    </citation>
    <scope>NUCLEOTIDE SEQUENCE [LARGE SCALE GENOMIC DNA]</scope>
    <source>
        <strain evidence="3">KCTC 52237</strain>
    </source>
</reference>
<dbReference type="RefSeq" id="WP_378118911.1">
    <property type="nucleotide sequence ID" value="NZ_JBHRTF010000004.1"/>
</dbReference>
<proteinExistence type="predicted"/>
<keyword evidence="1" id="KW-0812">Transmembrane</keyword>
<accession>A0ABV7FHA8</accession>
<keyword evidence="1" id="KW-1133">Transmembrane helix</keyword>
<feature type="transmembrane region" description="Helical" evidence="1">
    <location>
        <begin position="55"/>
        <end position="73"/>
    </location>
</feature>
<dbReference type="EMBL" id="JBHRTF010000004">
    <property type="protein sequence ID" value="MFC3116030.1"/>
    <property type="molecule type" value="Genomic_DNA"/>
</dbReference>
<evidence type="ECO:0000256" key="1">
    <source>
        <dbReference type="SAM" id="Phobius"/>
    </source>
</evidence>
<protein>
    <submittedName>
        <fullName evidence="2">Uncharacterized protein</fullName>
    </submittedName>
</protein>
<dbReference type="Proteomes" id="UP001595555">
    <property type="component" value="Unassembled WGS sequence"/>
</dbReference>